<dbReference type="EMBL" id="CADCTN010000023">
    <property type="protein sequence ID" value="CAA9217265.1"/>
    <property type="molecule type" value="Genomic_DNA"/>
</dbReference>
<feature type="compositionally biased region" description="Basic residues" evidence="1">
    <location>
        <begin position="7"/>
        <end position="18"/>
    </location>
</feature>
<proteinExistence type="predicted"/>
<feature type="non-terminal residue" evidence="2">
    <location>
        <position position="1"/>
    </location>
</feature>
<name>A0A6J4HBY9_9ACTN</name>
<feature type="region of interest" description="Disordered" evidence="1">
    <location>
        <begin position="1"/>
        <end position="47"/>
    </location>
</feature>
<gene>
    <name evidence="2" type="ORF">AVDCRST_MAG52-290</name>
</gene>
<feature type="non-terminal residue" evidence="2">
    <location>
        <position position="47"/>
    </location>
</feature>
<sequence>GNPLVDHRRHPGGRRHLRDRSQAAGLGDRADRRGPARGAGRGQHPEL</sequence>
<evidence type="ECO:0000256" key="1">
    <source>
        <dbReference type="SAM" id="MobiDB-lite"/>
    </source>
</evidence>
<evidence type="ECO:0000313" key="2">
    <source>
        <dbReference type="EMBL" id="CAA9217265.1"/>
    </source>
</evidence>
<dbReference type="AlphaFoldDB" id="A0A6J4HBY9"/>
<protein>
    <submittedName>
        <fullName evidence="2">Uncharacterized protein</fullName>
    </submittedName>
</protein>
<reference evidence="2" key="1">
    <citation type="submission" date="2020-02" db="EMBL/GenBank/DDBJ databases">
        <authorList>
            <person name="Meier V. D."/>
        </authorList>
    </citation>
    <scope>NUCLEOTIDE SEQUENCE</scope>
    <source>
        <strain evidence="2">AVDCRST_MAG52</strain>
    </source>
</reference>
<organism evidence="2">
    <name type="scientific">uncultured Blastococcus sp</name>
    <dbReference type="NCBI Taxonomy" id="217144"/>
    <lineage>
        <taxon>Bacteria</taxon>
        <taxon>Bacillati</taxon>
        <taxon>Actinomycetota</taxon>
        <taxon>Actinomycetes</taxon>
        <taxon>Geodermatophilales</taxon>
        <taxon>Geodermatophilaceae</taxon>
        <taxon>Blastococcus</taxon>
        <taxon>environmental samples</taxon>
    </lineage>
</organism>
<accession>A0A6J4HBY9</accession>